<keyword evidence="2" id="KW-0812">Transmembrane</keyword>
<dbReference type="EMBL" id="BAFB01000204">
    <property type="protein sequence ID" value="GAB36248.1"/>
    <property type="molecule type" value="Genomic_DNA"/>
</dbReference>
<dbReference type="STRING" id="1108044.GOOTI_204_00260"/>
<evidence type="ECO:0000313" key="3">
    <source>
        <dbReference type="EMBL" id="GAB36248.1"/>
    </source>
</evidence>
<dbReference type="RefSeq" id="WP_007240432.1">
    <property type="nucleotide sequence ID" value="NZ_BAFB01000204.1"/>
</dbReference>
<feature type="transmembrane region" description="Helical" evidence="2">
    <location>
        <begin position="81"/>
        <end position="102"/>
    </location>
</feature>
<feature type="region of interest" description="Disordered" evidence="1">
    <location>
        <begin position="1"/>
        <end position="24"/>
    </location>
</feature>
<evidence type="ECO:0000256" key="1">
    <source>
        <dbReference type="SAM" id="MobiDB-lite"/>
    </source>
</evidence>
<gene>
    <name evidence="3" type="ORF">GOOTI_204_00260</name>
</gene>
<proteinExistence type="predicted"/>
<feature type="transmembrane region" description="Helical" evidence="2">
    <location>
        <begin position="187"/>
        <end position="211"/>
    </location>
</feature>
<reference evidence="3" key="1">
    <citation type="submission" date="2012-02" db="EMBL/GenBank/DDBJ databases">
        <title>Whole genome shotgun sequence of Gordonia otitidis NBRC 100426.</title>
        <authorList>
            <person name="Yoshida I."/>
            <person name="Hosoyama A."/>
            <person name="Tsuchikane K."/>
            <person name="Katsumata H."/>
            <person name="Yamazaki S."/>
            <person name="Fujita N."/>
        </authorList>
    </citation>
    <scope>NUCLEOTIDE SEQUENCE [LARGE SCALE GENOMIC DNA]</scope>
    <source>
        <strain evidence="3">NBRC 100426</strain>
    </source>
</reference>
<sequence>MAPEKTDSSDAPPHTGAAAPSDHPAPTVLDQLGGVSGLISSTIPVVVFVPANALSGLTAATIAALVAAGVITGVRLLRHEGLAPALSGFLGVAICVFIAHRVGDAKGYFLFGIWTSLAYAGVLLASILVRWPLIGVVWNYATGAGVAWRRNRRTLIAYDVATAFWMLVFAGRYLAQSSLYDSGDTGWLALARIAMGWPLTVLAVVVTVLLVRRAARESVERVTRTE</sequence>
<dbReference type="PIRSF" id="PIRSF010219">
    <property type="entry name" value="UCP010219"/>
    <property type="match status" value="1"/>
</dbReference>
<organism evidence="3 4">
    <name type="scientific">Gordonia otitidis (strain DSM 44809 / CCUG 52243 / JCM 12355 / NBRC 100426 / IFM 10032)</name>
    <dbReference type="NCBI Taxonomy" id="1108044"/>
    <lineage>
        <taxon>Bacteria</taxon>
        <taxon>Bacillati</taxon>
        <taxon>Actinomycetota</taxon>
        <taxon>Actinomycetes</taxon>
        <taxon>Mycobacteriales</taxon>
        <taxon>Gordoniaceae</taxon>
        <taxon>Gordonia</taxon>
    </lineage>
</organism>
<protein>
    <recommendedName>
        <fullName evidence="5">DUF3159 domain-containing protein</fullName>
    </recommendedName>
</protein>
<name>H5TRZ0_GORO1</name>
<dbReference type="AlphaFoldDB" id="H5TRZ0"/>
<evidence type="ECO:0000256" key="2">
    <source>
        <dbReference type="SAM" id="Phobius"/>
    </source>
</evidence>
<dbReference type="InterPro" id="IPR016566">
    <property type="entry name" value="UCP010219"/>
</dbReference>
<comment type="caution">
    <text evidence="3">The sequence shown here is derived from an EMBL/GenBank/DDBJ whole genome shotgun (WGS) entry which is preliminary data.</text>
</comment>
<keyword evidence="2" id="KW-1133">Transmembrane helix</keyword>
<keyword evidence="2" id="KW-0472">Membrane</keyword>
<feature type="transmembrane region" description="Helical" evidence="2">
    <location>
        <begin position="53"/>
        <end position="74"/>
    </location>
</feature>
<feature type="transmembrane region" description="Helical" evidence="2">
    <location>
        <begin position="155"/>
        <end position="175"/>
    </location>
</feature>
<dbReference type="OrthoDB" id="5244221at2"/>
<dbReference type="Proteomes" id="UP000005038">
    <property type="component" value="Unassembled WGS sequence"/>
</dbReference>
<feature type="transmembrane region" description="Helical" evidence="2">
    <location>
        <begin position="108"/>
        <end position="134"/>
    </location>
</feature>
<accession>H5TRZ0</accession>
<dbReference type="Pfam" id="PF11361">
    <property type="entry name" value="DUF3159"/>
    <property type="match status" value="1"/>
</dbReference>
<evidence type="ECO:0000313" key="4">
    <source>
        <dbReference type="Proteomes" id="UP000005038"/>
    </source>
</evidence>
<evidence type="ECO:0008006" key="5">
    <source>
        <dbReference type="Google" id="ProtNLM"/>
    </source>
</evidence>
<keyword evidence="4" id="KW-1185">Reference proteome</keyword>